<accession>A0ABU5ZLF1</accession>
<name>A0ABU5ZLF1_9BACL</name>
<protein>
    <submittedName>
        <fullName evidence="2">UbiD family decarboxylase domain-containing protein</fullName>
        <ecNumber evidence="2">4.1.1.-</ecNumber>
    </submittedName>
</protein>
<comment type="caution">
    <text evidence="2">The sequence shown here is derived from an EMBL/GenBank/DDBJ whole genome shotgun (WGS) entry which is preliminary data.</text>
</comment>
<proteinExistence type="predicted"/>
<dbReference type="EC" id="4.1.1.-" evidence="2"/>
<sequence length="187" mass="20975">MCLVSKCCRQSWPSSDDFSVVSNIFGSRERIGEQIGLPPGSGGMAVSHEYARLEREKIAPVVIGAAEAPIKETLQTGMDIDLLRLPIVRHYEMDLSPVLTHMLVMKVPDEGFYDISFTKLFPKGPDKAGVSIRARNHFYKEGAGWKIIIDATKQTVVSSPVRFRVPPEAMERIKLKDYVRTRGGERR</sequence>
<gene>
    <name evidence="2" type="ORF">VF724_10665</name>
</gene>
<dbReference type="Proteomes" id="UP001310386">
    <property type="component" value="Unassembled WGS sequence"/>
</dbReference>
<dbReference type="SUPFAM" id="SSF50475">
    <property type="entry name" value="FMN-binding split barrel"/>
    <property type="match status" value="1"/>
</dbReference>
<feature type="domain" description="3-octaprenyl-4-hydroxybenzoate carboxy-lyase-like Rift-related" evidence="1">
    <location>
        <begin position="65"/>
        <end position="137"/>
    </location>
</feature>
<dbReference type="Pfam" id="PF01977">
    <property type="entry name" value="UbiD"/>
    <property type="match status" value="1"/>
</dbReference>
<reference evidence="2" key="1">
    <citation type="submission" date="2023-12" db="EMBL/GenBank/DDBJ databases">
        <title>Fervidustalea candida gen. nov., sp. nov., a novel member of the family Paenibacillaceae isolated from a geothermal area.</title>
        <authorList>
            <person name="Li W.-J."/>
            <person name="Jiao J.-Y."/>
            <person name="Chen Y."/>
        </authorList>
    </citation>
    <scope>NUCLEOTIDE SEQUENCE</scope>
    <source>
        <strain evidence="2">SYSU GA230002</strain>
    </source>
</reference>
<dbReference type="InterPro" id="IPR048304">
    <property type="entry name" value="UbiD_Rift_dom"/>
</dbReference>
<evidence type="ECO:0000313" key="3">
    <source>
        <dbReference type="Proteomes" id="UP001310386"/>
    </source>
</evidence>
<evidence type="ECO:0000259" key="1">
    <source>
        <dbReference type="Pfam" id="PF01977"/>
    </source>
</evidence>
<keyword evidence="2" id="KW-0456">Lyase</keyword>
<dbReference type="EMBL" id="JAYJLD010000013">
    <property type="protein sequence ID" value="MEB3102126.1"/>
    <property type="molecule type" value="Genomic_DNA"/>
</dbReference>
<keyword evidence="3" id="KW-1185">Reference proteome</keyword>
<organism evidence="2 3">
    <name type="scientific">Ferviditalea candida</name>
    <dbReference type="NCBI Taxonomy" id="3108399"/>
    <lineage>
        <taxon>Bacteria</taxon>
        <taxon>Bacillati</taxon>
        <taxon>Bacillota</taxon>
        <taxon>Bacilli</taxon>
        <taxon>Bacillales</taxon>
        <taxon>Paenibacillaceae</taxon>
        <taxon>Ferviditalea</taxon>
    </lineage>
</organism>
<dbReference type="GO" id="GO:0016829">
    <property type="term" value="F:lyase activity"/>
    <property type="evidence" value="ECO:0007669"/>
    <property type="project" value="UniProtKB-KW"/>
</dbReference>
<evidence type="ECO:0000313" key="2">
    <source>
        <dbReference type="EMBL" id="MEB3102126.1"/>
    </source>
</evidence>